<dbReference type="CDD" id="cd06813">
    <property type="entry name" value="PLPDE_III_DSD_D-TA_like_2"/>
    <property type="match status" value="1"/>
</dbReference>
<accession>U1LR69</accession>
<dbReference type="PANTHER" id="PTHR28004:SF2">
    <property type="entry name" value="D-SERINE DEHYDRATASE"/>
    <property type="match status" value="1"/>
</dbReference>
<dbReference type="EMBL" id="ASHR01000014">
    <property type="protein sequence ID" value="ERG64979.1"/>
    <property type="molecule type" value="Genomic_DNA"/>
</dbReference>
<dbReference type="SUPFAM" id="SSF51419">
    <property type="entry name" value="PLP-binding barrel"/>
    <property type="match status" value="1"/>
</dbReference>
<dbReference type="GO" id="GO:0008721">
    <property type="term" value="F:D-serine ammonia-lyase activity"/>
    <property type="evidence" value="ECO:0007669"/>
    <property type="project" value="TreeGrafter"/>
</dbReference>
<evidence type="ECO:0000313" key="2">
    <source>
        <dbReference type="EMBL" id="ERG64979.1"/>
    </source>
</evidence>
<reference evidence="2 3" key="1">
    <citation type="journal article" date="2013" name="Genome Announc.">
        <title>First draft genome sequence from a member of the genus agrococcus, isolated from modern microbialites.</title>
        <authorList>
            <person name="White R.A.III."/>
            <person name="Grassa C.J."/>
            <person name="Suttle C.A."/>
        </authorList>
    </citation>
    <scope>NUCLEOTIDE SEQUENCE [LARGE SCALE GENOMIC DNA]</scope>
    <source>
        <strain evidence="2 3">RW1</strain>
    </source>
</reference>
<name>U1LR69_9MICO</name>
<evidence type="ECO:0000259" key="1">
    <source>
        <dbReference type="Pfam" id="PF01168"/>
    </source>
</evidence>
<dbReference type="GO" id="GO:0036088">
    <property type="term" value="P:D-serine catabolic process"/>
    <property type="evidence" value="ECO:0007669"/>
    <property type="project" value="TreeGrafter"/>
</dbReference>
<dbReference type="OrthoDB" id="2445260at2"/>
<dbReference type="AlphaFoldDB" id="U1LR69"/>
<keyword evidence="3" id="KW-1185">Reference proteome</keyword>
<protein>
    <recommendedName>
        <fullName evidence="1">Alanine racemase N-terminal domain-containing protein</fullName>
    </recommendedName>
</protein>
<gene>
    <name evidence="2" type="ORF">L332_11060</name>
</gene>
<organism evidence="2 3">
    <name type="scientific">Agrococcus pavilionensis RW1</name>
    <dbReference type="NCBI Taxonomy" id="1330458"/>
    <lineage>
        <taxon>Bacteria</taxon>
        <taxon>Bacillati</taxon>
        <taxon>Actinomycetota</taxon>
        <taxon>Actinomycetes</taxon>
        <taxon>Micrococcales</taxon>
        <taxon>Microbacteriaceae</taxon>
        <taxon>Agrococcus</taxon>
    </lineage>
</organism>
<feature type="domain" description="Alanine racemase N-terminal" evidence="1">
    <location>
        <begin position="15"/>
        <end position="258"/>
    </location>
</feature>
<dbReference type="InterPro" id="IPR029066">
    <property type="entry name" value="PLP-binding_barrel"/>
</dbReference>
<comment type="caution">
    <text evidence="2">The sequence shown here is derived from an EMBL/GenBank/DDBJ whole genome shotgun (WGS) entry which is preliminary data.</text>
</comment>
<dbReference type="InterPro" id="IPR001608">
    <property type="entry name" value="Ala_racemase_N"/>
</dbReference>
<dbReference type="PANTHER" id="PTHR28004">
    <property type="entry name" value="ZGC:162816-RELATED"/>
    <property type="match status" value="1"/>
</dbReference>
<evidence type="ECO:0000313" key="3">
    <source>
        <dbReference type="Proteomes" id="UP000016462"/>
    </source>
</evidence>
<sequence length="385" mass="40843">MDAATAHLDGPFAAVSLDALARNASDMVRRAGGTPLRIATKSVRSRAVIEAVLATPGWHGVLSATLPEALWLAGSIDDVVVGYPTTDRDGLRALARDERALERVTLMVDSVDHLDLIDRVVPGHPELRIAIELDASLRLGPIYAGVRRSPQRTPAQLLDLARAVVDRPGFRLVGIMAYEAQISGVQNTVPRGLVPPAVLRLMQRLSARELLERRGAAVAAVREIAELEFVNGGGTGSIDTTAKEAAVTEIAAGSGLFGAHLFDGYRAFTVAPALAFALPVVRRPGPGWVTLLGGGWVASGPAGHDKEPIAAWPEGLRLDREEGVGEIHTPVHGRAADALAIGDRVWMRHAKAGELCERTDELHVVAGAEVVASVPTYRGEGRKLL</sequence>
<dbReference type="InterPro" id="IPR051466">
    <property type="entry name" value="D-amino_acid_metab_enzyme"/>
</dbReference>
<proteinExistence type="predicted"/>
<dbReference type="Proteomes" id="UP000016462">
    <property type="component" value="Unassembled WGS sequence"/>
</dbReference>
<dbReference type="Gene3D" id="3.20.20.10">
    <property type="entry name" value="Alanine racemase"/>
    <property type="match status" value="1"/>
</dbReference>
<dbReference type="Pfam" id="PF01168">
    <property type="entry name" value="Ala_racemase_N"/>
    <property type="match status" value="1"/>
</dbReference>